<reference evidence="5" key="1">
    <citation type="submission" date="2017-06" db="EMBL/GenBank/DDBJ databases">
        <authorList>
            <person name="Varghese N."/>
            <person name="Submissions S."/>
        </authorList>
    </citation>
    <scope>NUCLEOTIDE SEQUENCE [LARGE SCALE GENOMIC DNA]</scope>
    <source>
        <strain evidence="5">DSM 22348</strain>
    </source>
</reference>
<dbReference type="STRING" id="1215104.GCA_000730585_03130"/>
<evidence type="ECO:0000313" key="5">
    <source>
        <dbReference type="Proteomes" id="UP000198407"/>
    </source>
</evidence>
<keyword evidence="5" id="KW-1185">Reference proteome</keyword>
<proteinExistence type="predicted"/>
<dbReference type="GO" id="GO:0000160">
    <property type="term" value="P:phosphorelay signal transduction system"/>
    <property type="evidence" value="ECO:0007669"/>
    <property type="project" value="UniProtKB-KW"/>
</dbReference>
<protein>
    <submittedName>
        <fullName evidence="4">HPt (Histidine-containing phosphotransfer) domain-containing protein</fullName>
    </submittedName>
</protein>
<dbReference type="Gene3D" id="1.20.120.160">
    <property type="entry name" value="HPT domain"/>
    <property type="match status" value="1"/>
</dbReference>
<evidence type="ECO:0000259" key="3">
    <source>
        <dbReference type="PROSITE" id="PS50894"/>
    </source>
</evidence>
<keyword evidence="2" id="KW-0597">Phosphoprotein</keyword>
<dbReference type="Pfam" id="PF01627">
    <property type="entry name" value="Hpt"/>
    <property type="match status" value="1"/>
</dbReference>
<dbReference type="CDD" id="cd00088">
    <property type="entry name" value="HPT"/>
    <property type="match status" value="1"/>
</dbReference>
<dbReference type="EMBL" id="FZOL01000006">
    <property type="protein sequence ID" value="SNS32815.1"/>
    <property type="molecule type" value="Genomic_DNA"/>
</dbReference>
<evidence type="ECO:0000256" key="1">
    <source>
        <dbReference type="ARBA" id="ARBA00023012"/>
    </source>
</evidence>
<dbReference type="Proteomes" id="UP000198407">
    <property type="component" value="Unassembled WGS sequence"/>
</dbReference>
<gene>
    <name evidence="4" type="ORF">SAMN05444352_106130</name>
</gene>
<dbReference type="InterPro" id="IPR036641">
    <property type="entry name" value="HPT_dom_sf"/>
</dbReference>
<sequence length="115" mass="13232">MSDIHVDRKVLSDLQEVMEGEYLNLLETFLEDSEDRLRQLFKARTVDELMLVAHSFKGSSSNMGAIGLADLCRQVEERLKEGSPYGIENLINQIDREFSAVRQLYRAERERVLVG</sequence>
<feature type="domain" description="HPt" evidence="3">
    <location>
        <begin position="15"/>
        <end position="108"/>
    </location>
</feature>
<evidence type="ECO:0000256" key="2">
    <source>
        <dbReference type="PROSITE-ProRule" id="PRU00110"/>
    </source>
</evidence>
<dbReference type="RefSeq" id="WP_042124636.1">
    <property type="nucleotide sequence ID" value="NZ_FZOL01000006.1"/>
</dbReference>
<dbReference type="AlphaFoldDB" id="A0A239DJN5"/>
<dbReference type="SMART" id="SM00073">
    <property type="entry name" value="HPT"/>
    <property type="match status" value="1"/>
</dbReference>
<dbReference type="GO" id="GO:0004672">
    <property type="term" value="F:protein kinase activity"/>
    <property type="evidence" value="ECO:0007669"/>
    <property type="project" value="UniProtKB-ARBA"/>
</dbReference>
<name>A0A239DJN5_9PSED</name>
<organism evidence="4 5">
    <name type="scientific">Pseudomonas japonica</name>
    <dbReference type="NCBI Taxonomy" id="256466"/>
    <lineage>
        <taxon>Bacteria</taxon>
        <taxon>Pseudomonadati</taxon>
        <taxon>Pseudomonadota</taxon>
        <taxon>Gammaproteobacteria</taxon>
        <taxon>Pseudomonadales</taxon>
        <taxon>Pseudomonadaceae</taxon>
        <taxon>Pseudomonas</taxon>
    </lineage>
</organism>
<dbReference type="SUPFAM" id="SSF47226">
    <property type="entry name" value="Histidine-containing phosphotransfer domain, HPT domain"/>
    <property type="match status" value="1"/>
</dbReference>
<feature type="modified residue" description="Phosphohistidine" evidence="2">
    <location>
        <position position="54"/>
    </location>
</feature>
<keyword evidence="1" id="KW-0902">Two-component regulatory system</keyword>
<dbReference type="OrthoDB" id="9131849at2"/>
<dbReference type="InterPro" id="IPR008207">
    <property type="entry name" value="Sig_transdc_His_kin_Hpt_dom"/>
</dbReference>
<evidence type="ECO:0000313" key="4">
    <source>
        <dbReference type="EMBL" id="SNS32815.1"/>
    </source>
</evidence>
<dbReference type="PROSITE" id="PS50894">
    <property type="entry name" value="HPT"/>
    <property type="match status" value="1"/>
</dbReference>
<accession>A0A239DJN5</accession>